<feature type="domain" description="O-methyltransferase dimerisation" evidence="5">
    <location>
        <begin position="84"/>
        <end position="156"/>
    </location>
</feature>
<evidence type="ECO:0000259" key="5">
    <source>
        <dbReference type="Pfam" id="PF08100"/>
    </source>
</evidence>
<dbReference type="InterPro" id="IPR029063">
    <property type="entry name" value="SAM-dependent_MTases_sf"/>
</dbReference>
<reference evidence="6 7" key="1">
    <citation type="submission" date="2016-07" db="EMBL/GenBank/DDBJ databases">
        <title>Draft genome of the white-rot fungus Obba rivulosa 3A-2.</title>
        <authorList>
            <consortium name="DOE Joint Genome Institute"/>
            <person name="Miettinen O."/>
            <person name="Riley R."/>
            <person name="Acob R."/>
            <person name="Barry K."/>
            <person name="Cullen D."/>
            <person name="De Vries R."/>
            <person name="Hainaut M."/>
            <person name="Hatakka A."/>
            <person name="Henrissat B."/>
            <person name="Hilden K."/>
            <person name="Kuo R."/>
            <person name="Labutti K."/>
            <person name="Lipzen A."/>
            <person name="Makela M.R."/>
            <person name="Sandor L."/>
            <person name="Spatafora J.W."/>
            <person name="Grigoriev I.V."/>
            <person name="Hibbett D.S."/>
        </authorList>
    </citation>
    <scope>NUCLEOTIDE SEQUENCE [LARGE SCALE GENOMIC DNA]</scope>
    <source>
        <strain evidence="6 7">3A-2</strain>
    </source>
</reference>
<dbReference type="InterPro" id="IPR036390">
    <property type="entry name" value="WH_DNA-bd_sf"/>
</dbReference>
<keyword evidence="1 6" id="KW-0489">Methyltransferase</keyword>
<dbReference type="InterPro" id="IPR012967">
    <property type="entry name" value="COMT_dimerisation"/>
</dbReference>
<dbReference type="Gene3D" id="1.10.10.10">
    <property type="entry name" value="Winged helix-like DNA-binding domain superfamily/Winged helix DNA-binding domain"/>
    <property type="match status" value="1"/>
</dbReference>
<dbReference type="GO" id="GO:0046983">
    <property type="term" value="F:protein dimerization activity"/>
    <property type="evidence" value="ECO:0007669"/>
    <property type="project" value="InterPro"/>
</dbReference>
<dbReference type="GO" id="GO:0008171">
    <property type="term" value="F:O-methyltransferase activity"/>
    <property type="evidence" value="ECO:0007669"/>
    <property type="project" value="InterPro"/>
</dbReference>
<dbReference type="OrthoDB" id="2410195at2759"/>
<feature type="non-terminal residue" evidence="6">
    <location>
        <position position="476"/>
    </location>
</feature>
<dbReference type="Pfam" id="PF00891">
    <property type="entry name" value="Methyltransf_2"/>
    <property type="match status" value="1"/>
</dbReference>
<dbReference type="SUPFAM" id="SSF46785">
    <property type="entry name" value="Winged helix' DNA-binding domain"/>
    <property type="match status" value="1"/>
</dbReference>
<evidence type="ECO:0000256" key="1">
    <source>
        <dbReference type="ARBA" id="ARBA00022603"/>
    </source>
</evidence>
<protein>
    <submittedName>
        <fullName evidence="6">S-adenosyl-L-methionine-dependent methyltransferase</fullName>
    </submittedName>
</protein>
<keyword evidence="7" id="KW-1185">Reference proteome</keyword>
<keyword evidence="3" id="KW-0949">S-adenosyl-L-methionine</keyword>
<organism evidence="6 7">
    <name type="scientific">Obba rivulosa</name>
    <dbReference type="NCBI Taxonomy" id="1052685"/>
    <lineage>
        <taxon>Eukaryota</taxon>
        <taxon>Fungi</taxon>
        <taxon>Dikarya</taxon>
        <taxon>Basidiomycota</taxon>
        <taxon>Agaricomycotina</taxon>
        <taxon>Agaricomycetes</taxon>
        <taxon>Polyporales</taxon>
        <taxon>Gelatoporiaceae</taxon>
        <taxon>Obba</taxon>
    </lineage>
</organism>
<dbReference type="GO" id="GO:0032259">
    <property type="term" value="P:methylation"/>
    <property type="evidence" value="ECO:0007669"/>
    <property type="project" value="UniProtKB-KW"/>
</dbReference>
<evidence type="ECO:0000313" key="6">
    <source>
        <dbReference type="EMBL" id="OCH93183.1"/>
    </source>
</evidence>
<evidence type="ECO:0000313" key="7">
    <source>
        <dbReference type="Proteomes" id="UP000250043"/>
    </source>
</evidence>
<dbReference type="SUPFAM" id="SSF53335">
    <property type="entry name" value="S-adenosyl-L-methionine-dependent methyltransferases"/>
    <property type="match status" value="1"/>
</dbReference>
<dbReference type="AlphaFoldDB" id="A0A8E2AY07"/>
<dbReference type="InterPro" id="IPR016461">
    <property type="entry name" value="COMT-like"/>
</dbReference>
<gene>
    <name evidence="6" type="ORF">OBBRIDRAFT_749988</name>
</gene>
<name>A0A8E2AY07_9APHY</name>
<dbReference type="Pfam" id="PF08100">
    <property type="entry name" value="Dimerisation"/>
    <property type="match status" value="1"/>
</dbReference>
<sequence>MSSPVAALRALQQIIAASIDSIEKSCESRGLQFPDVNEPFTPANDAARADPGIQEAAALLVSAAHQMIATVQQPQKTIFVALVGYYLPVSLRAAIETNTVEILREAGPQGMHVNEIAQRSGVDPVKLGRLLRFLATSHIFKEVAPDVFANNRLSSVCDTGKPVDELLKKPLEKHENTSGISALIGHCTDEDYKGAGFILEHLTDPETAFEDGLERTPMMRAFGSTTDVWTWFERPDNELRFRRFGAAMTGVSNMESPDSILKGFDWGSLPDGSLVVDVGGGIGTASLALAKAHPKLRYLIQERAPVVEEGKKGRAIRINCQSVLPQALSSGLVRFEVHDFFKEQPIKNASVFLLKQIMHDWSDRFASNILKQLRSAATPETKLVLIDNIMPYACRADGLSVPGAKSSDVPEPLLPNMGGAGILPYCFDLSMYVHFNATERTLGHLQKLLDGSGWKLSRVYPTDSLGSYLPQVVAVP</sequence>
<evidence type="ECO:0000259" key="4">
    <source>
        <dbReference type="Pfam" id="PF00891"/>
    </source>
</evidence>
<evidence type="ECO:0000256" key="3">
    <source>
        <dbReference type="ARBA" id="ARBA00022691"/>
    </source>
</evidence>
<dbReference type="Proteomes" id="UP000250043">
    <property type="component" value="Unassembled WGS sequence"/>
</dbReference>
<dbReference type="PANTHER" id="PTHR43712:SF2">
    <property type="entry name" value="O-METHYLTRANSFERASE CICE"/>
    <property type="match status" value="1"/>
</dbReference>
<dbReference type="PANTHER" id="PTHR43712">
    <property type="entry name" value="PUTATIVE (AFU_ORTHOLOGUE AFUA_4G14580)-RELATED"/>
    <property type="match status" value="1"/>
</dbReference>
<proteinExistence type="predicted"/>
<dbReference type="PROSITE" id="PS51683">
    <property type="entry name" value="SAM_OMT_II"/>
    <property type="match status" value="1"/>
</dbReference>
<accession>A0A8E2AY07</accession>
<dbReference type="EMBL" id="KV722358">
    <property type="protein sequence ID" value="OCH93183.1"/>
    <property type="molecule type" value="Genomic_DNA"/>
</dbReference>
<evidence type="ECO:0000256" key="2">
    <source>
        <dbReference type="ARBA" id="ARBA00022679"/>
    </source>
</evidence>
<dbReference type="Gene3D" id="3.40.50.150">
    <property type="entry name" value="Vaccinia Virus protein VP39"/>
    <property type="match status" value="1"/>
</dbReference>
<dbReference type="InterPro" id="IPR001077">
    <property type="entry name" value="COMT_C"/>
</dbReference>
<dbReference type="InterPro" id="IPR036388">
    <property type="entry name" value="WH-like_DNA-bd_sf"/>
</dbReference>
<keyword evidence="2 6" id="KW-0808">Transferase</keyword>
<feature type="domain" description="O-methyltransferase C-terminal" evidence="4">
    <location>
        <begin position="208"/>
        <end position="393"/>
    </location>
</feature>